<evidence type="ECO:0000313" key="2">
    <source>
        <dbReference type="Proteomes" id="UP000562984"/>
    </source>
</evidence>
<keyword evidence="2" id="KW-1185">Reference proteome</keyword>
<dbReference type="GO" id="GO:0050482">
    <property type="term" value="P:arachidonate secretion"/>
    <property type="evidence" value="ECO:0007669"/>
    <property type="project" value="InterPro"/>
</dbReference>
<dbReference type="Gene3D" id="1.20.90.10">
    <property type="entry name" value="Phospholipase A2 domain"/>
    <property type="match status" value="1"/>
</dbReference>
<dbReference type="InterPro" id="IPR015141">
    <property type="entry name" value="PLipase_A2_prok/fun"/>
</dbReference>
<proteinExistence type="predicted"/>
<sequence>MSTMKMVSGDRPTSVARDRQRSLVARVMAVLTALLLTVTVAPAAGARPAPEPPGGLSRVMVLKIVYTVAYQPVGTSSYGYWYGIAGRQIDWSTDGCSVPSWVMASVPGASYYAKLLRPSCVRHDFGYRNYGKVHRYQMTAVRKTSIDNQLYANMKRQCASQPGLKGTACRKAAWVFYKAVALSPQAHRAFFG</sequence>
<dbReference type="InterPro" id="IPR036444">
    <property type="entry name" value="PLipase_A2_dom_sf"/>
</dbReference>
<dbReference type="Pfam" id="PF09056">
    <property type="entry name" value="Phospholip_A2_3"/>
    <property type="match status" value="1"/>
</dbReference>
<reference evidence="1 2" key="1">
    <citation type="submission" date="2020-05" db="EMBL/GenBank/DDBJ databases">
        <title>Nakamurella sp. DB0629 isolated from air conditioner.</title>
        <authorList>
            <person name="Kim D.H."/>
            <person name="Kim D.-U."/>
        </authorList>
    </citation>
    <scope>NUCLEOTIDE SEQUENCE [LARGE SCALE GENOMIC DNA]</scope>
    <source>
        <strain evidence="1 2">DB0629</strain>
    </source>
</reference>
<comment type="caution">
    <text evidence="1">The sequence shown here is derived from an EMBL/GenBank/DDBJ whole genome shotgun (WGS) entry which is preliminary data.</text>
</comment>
<dbReference type="SUPFAM" id="SSF48619">
    <property type="entry name" value="Phospholipase A2, PLA2"/>
    <property type="match status" value="1"/>
</dbReference>
<dbReference type="Proteomes" id="UP000562984">
    <property type="component" value="Unassembled WGS sequence"/>
</dbReference>
<evidence type="ECO:0000313" key="1">
    <source>
        <dbReference type="EMBL" id="NNG35947.1"/>
    </source>
</evidence>
<protein>
    <recommendedName>
        <fullName evidence="3">Phospholipase A2-like protein</fullName>
    </recommendedName>
</protein>
<gene>
    <name evidence="1" type="ORF">HKD39_09525</name>
</gene>
<evidence type="ECO:0008006" key="3">
    <source>
        <dbReference type="Google" id="ProtNLM"/>
    </source>
</evidence>
<dbReference type="AlphaFoldDB" id="A0A849A7D2"/>
<dbReference type="GO" id="GO:0004623">
    <property type="term" value="F:phospholipase A2 activity"/>
    <property type="evidence" value="ECO:0007669"/>
    <property type="project" value="InterPro"/>
</dbReference>
<accession>A0A849A7D2</accession>
<dbReference type="EMBL" id="JABEND010000004">
    <property type="protein sequence ID" value="NNG35947.1"/>
    <property type="molecule type" value="Genomic_DNA"/>
</dbReference>
<organism evidence="1 2">
    <name type="scientific">Nakamurella aerolata</name>
    <dbReference type="NCBI Taxonomy" id="1656892"/>
    <lineage>
        <taxon>Bacteria</taxon>
        <taxon>Bacillati</taxon>
        <taxon>Actinomycetota</taxon>
        <taxon>Actinomycetes</taxon>
        <taxon>Nakamurellales</taxon>
        <taxon>Nakamurellaceae</taxon>
        <taxon>Nakamurella</taxon>
    </lineage>
</organism>
<dbReference type="GO" id="GO:0006644">
    <property type="term" value="P:phospholipid metabolic process"/>
    <property type="evidence" value="ECO:0007669"/>
    <property type="project" value="InterPro"/>
</dbReference>
<name>A0A849A7D2_9ACTN</name>
<dbReference type="RefSeq" id="WP_171199625.1">
    <property type="nucleotide sequence ID" value="NZ_JABEND010000004.1"/>
</dbReference>